<comment type="caution">
    <text evidence="1">The sequence shown here is derived from an EMBL/GenBank/DDBJ whole genome shotgun (WGS) entry which is preliminary data.</text>
</comment>
<proteinExistence type="predicted"/>
<keyword evidence="2" id="KW-1185">Reference proteome</keyword>
<evidence type="ECO:0000313" key="2">
    <source>
        <dbReference type="Proteomes" id="UP000759103"/>
    </source>
</evidence>
<dbReference type="EMBL" id="JAHXZN010000002">
    <property type="protein sequence ID" value="MBW6531147.1"/>
    <property type="molecule type" value="Genomic_DNA"/>
</dbReference>
<accession>A0ABS7BNW5</accession>
<dbReference type="Proteomes" id="UP000759103">
    <property type="component" value="Unassembled WGS sequence"/>
</dbReference>
<name>A0ABS7BNW5_9SPHN</name>
<evidence type="ECO:0000313" key="1">
    <source>
        <dbReference type="EMBL" id="MBW6531147.1"/>
    </source>
</evidence>
<gene>
    <name evidence="1" type="ORF">KZ820_10405</name>
</gene>
<organism evidence="1 2">
    <name type="scientific">Sphingomonas citri</name>
    <dbReference type="NCBI Taxonomy" id="2862499"/>
    <lineage>
        <taxon>Bacteria</taxon>
        <taxon>Pseudomonadati</taxon>
        <taxon>Pseudomonadota</taxon>
        <taxon>Alphaproteobacteria</taxon>
        <taxon>Sphingomonadales</taxon>
        <taxon>Sphingomonadaceae</taxon>
        <taxon>Sphingomonas</taxon>
    </lineage>
</organism>
<sequence length="76" mass="8241">MLSPRTPRPAGVKGQLLLLATLALFVAALTQPLLAHNLVADAVVIPEMAAPWLLRVPREKATMRQRFGGGYEAYCV</sequence>
<reference evidence="1 2" key="1">
    <citation type="submission" date="2021-07" db="EMBL/GenBank/DDBJ databases">
        <title>Sphingomonas sp.</title>
        <authorList>
            <person name="Feng G."/>
            <person name="Li J."/>
            <person name="Pan M."/>
        </authorList>
    </citation>
    <scope>NUCLEOTIDE SEQUENCE [LARGE SCALE GENOMIC DNA]</scope>
    <source>
        <strain evidence="1 2">RRHST34</strain>
    </source>
</reference>
<protein>
    <submittedName>
        <fullName evidence="1">Uncharacterized protein</fullName>
    </submittedName>
</protein>